<feature type="compositionally biased region" description="Basic and acidic residues" evidence="1">
    <location>
        <begin position="173"/>
        <end position="187"/>
    </location>
</feature>
<evidence type="ECO:0000313" key="2">
    <source>
        <dbReference type="EMBL" id="TGZ78096.1"/>
    </source>
</evidence>
<evidence type="ECO:0000313" key="3">
    <source>
        <dbReference type="Proteomes" id="UP000298138"/>
    </source>
</evidence>
<dbReference type="AlphaFoldDB" id="A0A4S2MLZ1"/>
<organism evidence="2 3">
    <name type="scientific">Ascodesmis nigricans</name>
    <dbReference type="NCBI Taxonomy" id="341454"/>
    <lineage>
        <taxon>Eukaryota</taxon>
        <taxon>Fungi</taxon>
        <taxon>Dikarya</taxon>
        <taxon>Ascomycota</taxon>
        <taxon>Pezizomycotina</taxon>
        <taxon>Pezizomycetes</taxon>
        <taxon>Pezizales</taxon>
        <taxon>Ascodesmidaceae</taxon>
        <taxon>Ascodesmis</taxon>
    </lineage>
</organism>
<evidence type="ECO:0000256" key="1">
    <source>
        <dbReference type="SAM" id="MobiDB-lite"/>
    </source>
</evidence>
<accession>A0A4S2MLZ1</accession>
<gene>
    <name evidence="2" type="ORF">EX30DRAFT_343485</name>
</gene>
<dbReference type="EMBL" id="ML220145">
    <property type="protein sequence ID" value="TGZ78096.1"/>
    <property type="molecule type" value="Genomic_DNA"/>
</dbReference>
<dbReference type="Proteomes" id="UP000298138">
    <property type="component" value="Unassembled WGS sequence"/>
</dbReference>
<proteinExistence type="predicted"/>
<reference evidence="2 3" key="1">
    <citation type="submission" date="2019-04" db="EMBL/GenBank/DDBJ databases">
        <title>Comparative genomics and transcriptomics to analyze fruiting body development in filamentous ascomycetes.</title>
        <authorList>
            <consortium name="DOE Joint Genome Institute"/>
            <person name="Lutkenhaus R."/>
            <person name="Traeger S."/>
            <person name="Breuer J."/>
            <person name="Kuo A."/>
            <person name="Lipzen A."/>
            <person name="Pangilinan J."/>
            <person name="Dilworth D."/>
            <person name="Sandor L."/>
            <person name="Poggeler S."/>
            <person name="Barry K."/>
            <person name="Grigoriev I.V."/>
            <person name="Nowrousian M."/>
        </authorList>
    </citation>
    <scope>NUCLEOTIDE SEQUENCE [LARGE SCALE GENOMIC DNA]</scope>
    <source>
        <strain evidence="2 3">CBS 389.68</strain>
    </source>
</reference>
<feature type="compositionally biased region" description="Low complexity" evidence="1">
    <location>
        <begin position="1"/>
        <end position="16"/>
    </location>
</feature>
<feature type="compositionally biased region" description="Low complexity" evidence="1">
    <location>
        <begin position="150"/>
        <end position="166"/>
    </location>
</feature>
<feature type="region of interest" description="Disordered" evidence="1">
    <location>
        <begin position="1"/>
        <end position="58"/>
    </location>
</feature>
<sequence>GFTNQSQHSTTSNTRSPVMSIQFILNRPQDTSSPPVSRRQRKRHHNHSRPPPHETQSWYTASYELNPPLEDPVEQTVEKKKEKKEEHLFKACYCFRHDAPKRVHLATWWRHNKSIQGGWQNRARYFKKKQLQKCPMWQGRDPTVRWSKPGNSESSSSQVGSSSAGSDNGSEINTKHRALEQWPREMEIDGEESGLSRGMMRVDLNVD</sequence>
<protein>
    <submittedName>
        <fullName evidence="2">Uncharacterized protein</fullName>
    </submittedName>
</protein>
<feature type="region of interest" description="Disordered" evidence="1">
    <location>
        <begin position="137"/>
        <end position="207"/>
    </location>
</feature>
<feature type="non-terminal residue" evidence="2">
    <location>
        <position position="1"/>
    </location>
</feature>
<name>A0A4S2MLZ1_9PEZI</name>
<feature type="compositionally biased region" description="Basic residues" evidence="1">
    <location>
        <begin position="38"/>
        <end position="50"/>
    </location>
</feature>
<keyword evidence="3" id="KW-1185">Reference proteome</keyword>
<dbReference type="InParanoid" id="A0A4S2MLZ1"/>